<evidence type="ECO:0000313" key="3">
    <source>
        <dbReference type="Proteomes" id="UP000270678"/>
    </source>
</evidence>
<keyword evidence="3" id="KW-1185">Reference proteome</keyword>
<dbReference type="OrthoDB" id="9804829at2"/>
<keyword evidence="1" id="KW-0472">Membrane</keyword>
<evidence type="ECO:0000313" key="2">
    <source>
        <dbReference type="EMBL" id="AZS17697.1"/>
    </source>
</evidence>
<dbReference type="Pfam" id="PF22564">
    <property type="entry name" value="HAAS"/>
    <property type="match status" value="1"/>
</dbReference>
<dbReference type="EMBL" id="CP034346">
    <property type="protein sequence ID" value="AZS17697.1"/>
    <property type="molecule type" value="Genomic_DNA"/>
</dbReference>
<feature type="transmembrane region" description="Helical" evidence="1">
    <location>
        <begin position="126"/>
        <end position="146"/>
    </location>
</feature>
<sequence length="200" mass="22430">MNKNEFLTILHAHLSVLPPEERNELMNDYETHFAFGLQNGKTETEIVQELGDPEELAKEAIGERRIPQEQVYWFPPGQQQPQPASPPAAIKSRGSFATVMVYIGLFFLNLIVIPSLISLWGFGVSFVLIAFSGFLSPIALLFDYFLHGVFFPAKGFAVIVLIGIGILFTIISRYTIKGLLEISSRYLAWNIRAIQGGEKR</sequence>
<keyword evidence="1" id="KW-1133">Transmembrane helix</keyword>
<feature type="transmembrane region" description="Helical" evidence="1">
    <location>
        <begin position="158"/>
        <end position="176"/>
    </location>
</feature>
<reference evidence="3" key="1">
    <citation type="submission" date="2018-12" db="EMBL/GenBank/DDBJ databases">
        <title>Complete genome sequence of Paenibacillus sp. MBLB1234.</title>
        <authorList>
            <person name="Nam Y.-D."/>
            <person name="Kang J."/>
            <person name="Chung W.-H."/>
            <person name="Park Y.S."/>
        </authorList>
    </citation>
    <scope>NUCLEOTIDE SEQUENCE [LARGE SCALE GENOMIC DNA]</scope>
    <source>
        <strain evidence="3">MBLB1234</strain>
    </source>
</reference>
<accession>A0A3Q9ICF6</accession>
<dbReference type="Proteomes" id="UP000270678">
    <property type="component" value="Chromosome"/>
</dbReference>
<dbReference type="KEGG" id="plut:EI981_26860"/>
<organism evidence="2 3">
    <name type="scientific">Paenibacillus lutimineralis</name>
    <dbReference type="NCBI Taxonomy" id="2707005"/>
    <lineage>
        <taxon>Bacteria</taxon>
        <taxon>Bacillati</taxon>
        <taxon>Bacillota</taxon>
        <taxon>Bacilli</taxon>
        <taxon>Bacillales</taxon>
        <taxon>Paenibacillaceae</taxon>
        <taxon>Paenibacillus</taxon>
    </lineage>
</organism>
<gene>
    <name evidence="2" type="ORF">EI981_26860</name>
</gene>
<keyword evidence="1" id="KW-0812">Transmembrane</keyword>
<evidence type="ECO:0000256" key="1">
    <source>
        <dbReference type="SAM" id="Phobius"/>
    </source>
</evidence>
<feature type="transmembrane region" description="Helical" evidence="1">
    <location>
        <begin position="99"/>
        <end position="120"/>
    </location>
</feature>
<name>A0A3Q9ICF6_9BACL</name>
<protein>
    <submittedName>
        <fullName evidence="2">DUF1700 domain-containing protein</fullName>
    </submittedName>
</protein>
<dbReference type="AlphaFoldDB" id="A0A3Q9ICF6"/>
<proteinExistence type="predicted"/>
<dbReference type="RefSeq" id="WP_127003481.1">
    <property type="nucleotide sequence ID" value="NZ_CP034346.1"/>
</dbReference>